<dbReference type="EMBL" id="CP097504">
    <property type="protein sequence ID" value="URD87393.1"/>
    <property type="molecule type" value="Genomic_DNA"/>
</dbReference>
<organism evidence="2 3">
    <name type="scientific">Musa troglodytarum</name>
    <name type="common">fe'i banana</name>
    <dbReference type="NCBI Taxonomy" id="320322"/>
    <lineage>
        <taxon>Eukaryota</taxon>
        <taxon>Viridiplantae</taxon>
        <taxon>Streptophyta</taxon>
        <taxon>Embryophyta</taxon>
        <taxon>Tracheophyta</taxon>
        <taxon>Spermatophyta</taxon>
        <taxon>Magnoliopsida</taxon>
        <taxon>Liliopsida</taxon>
        <taxon>Zingiberales</taxon>
        <taxon>Musaceae</taxon>
        <taxon>Musa</taxon>
    </lineage>
</organism>
<proteinExistence type="predicted"/>
<keyword evidence="3" id="KW-1185">Reference proteome</keyword>
<reference evidence="2" key="1">
    <citation type="submission" date="2022-05" db="EMBL/GenBank/DDBJ databases">
        <title>The Musa troglodytarum L. genome provides insights into the mechanism of non-climacteric behaviour and enrichment of carotenoids.</title>
        <authorList>
            <person name="Wang J."/>
        </authorList>
    </citation>
    <scope>NUCLEOTIDE SEQUENCE</scope>
    <source>
        <tissue evidence="2">Leaf</tissue>
    </source>
</reference>
<evidence type="ECO:0000313" key="2">
    <source>
        <dbReference type="EMBL" id="URD87393.1"/>
    </source>
</evidence>
<accession>A0A9E7F4T7</accession>
<protein>
    <submittedName>
        <fullName evidence="2">STYKc</fullName>
    </submittedName>
</protein>
<dbReference type="Proteomes" id="UP001055439">
    <property type="component" value="Chromosome 2"/>
</dbReference>
<dbReference type="OrthoDB" id="4062651at2759"/>
<evidence type="ECO:0000313" key="3">
    <source>
        <dbReference type="Proteomes" id="UP001055439"/>
    </source>
</evidence>
<sequence>MRPRKAERSRTTMVAEVVTSVVDLELDTHMAVNVAEMVSGSSSLLIYQAAAAAAETPHRMMRSRHRGHIFAENRMPTAAPFDSTADPPVPDLNQHKSEQ</sequence>
<dbReference type="AlphaFoldDB" id="A0A9E7F4T7"/>
<feature type="region of interest" description="Disordered" evidence="1">
    <location>
        <begin position="76"/>
        <end position="99"/>
    </location>
</feature>
<evidence type="ECO:0000256" key="1">
    <source>
        <dbReference type="SAM" id="MobiDB-lite"/>
    </source>
</evidence>
<name>A0A9E7F4T7_9LILI</name>
<gene>
    <name evidence="2" type="ORF">MUK42_26991</name>
</gene>